<feature type="transmembrane region" description="Helical" evidence="4">
    <location>
        <begin position="156"/>
        <end position="181"/>
    </location>
</feature>
<gene>
    <name evidence="6" type="ORF">DKT77_11185</name>
</gene>
<feature type="transmembrane region" description="Helical" evidence="4">
    <location>
        <begin position="202"/>
        <end position="224"/>
    </location>
</feature>
<dbReference type="OrthoDB" id="9810614at2"/>
<protein>
    <submittedName>
        <fullName evidence="6">MFS transporter</fullName>
    </submittedName>
</protein>
<evidence type="ECO:0000256" key="3">
    <source>
        <dbReference type="ARBA" id="ARBA00023136"/>
    </source>
</evidence>
<evidence type="ECO:0000313" key="6">
    <source>
        <dbReference type="EMBL" id="PWR02483.1"/>
    </source>
</evidence>
<feature type="transmembrane region" description="Helical" evidence="4">
    <location>
        <begin position="355"/>
        <end position="377"/>
    </location>
</feature>
<proteinExistence type="predicted"/>
<keyword evidence="2 4" id="KW-1133">Transmembrane helix</keyword>
<dbReference type="PANTHER" id="PTHR23521">
    <property type="entry name" value="TRANSPORTER MFS SUPERFAMILY"/>
    <property type="match status" value="1"/>
</dbReference>
<dbReference type="EMBL" id="QGKU01000034">
    <property type="protein sequence ID" value="PWR02483.1"/>
    <property type="molecule type" value="Genomic_DNA"/>
</dbReference>
<dbReference type="AlphaFoldDB" id="A0A2V2LL10"/>
<dbReference type="RefSeq" id="WP_109811797.1">
    <property type="nucleotide sequence ID" value="NZ_QGKU01000034.1"/>
</dbReference>
<keyword evidence="1 4" id="KW-0812">Transmembrane</keyword>
<dbReference type="SUPFAM" id="SSF103473">
    <property type="entry name" value="MFS general substrate transporter"/>
    <property type="match status" value="1"/>
</dbReference>
<evidence type="ECO:0000256" key="2">
    <source>
        <dbReference type="ARBA" id="ARBA00022989"/>
    </source>
</evidence>
<dbReference type="GO" id="GO:0022857">
    <property type="term" value="F:transmembrane transporter activity"/>
    <property type="evidence" value="ECO:0007669"/>
    <property type="project" value="InterPro"/>
</dbReference>
<feature type="transmembrane region" description="Helical" evidence="4">
    <location>
        <begin position="131"/>
        <end position="150"/>
    </location>
</feature>
<feature type="transmembrane region" description="Helical" evidence="4">
    <location>
        <begin position="329"/>
        <end position="349"/>
    </location>
</feature>
<dbReference type="Gene3D" id="1.20.1250.20">
    <property type="entry name" value="MFS general substrate transporter like domains"/>
    <property type="match status" value="2"/>
</dbReference>
<dbReference type="InterPro" id="IPR011701">
    <property type="entry name" value="MFS"/>
</dbReference>
<dbReference type="PANTHER" id="PTHR23521:SF3">
    <property type="entry name" value="MFS TRANSPORTER"/>
    <property type="match status" value="1"/>
</dbReference>
<evidence type="ECO:0000256" key="1">
    <source>
        <dbReference type="ARBA" id="ARBA00022692"/>
    </source>
</evidence>
<feature type="transmembrane region" description="Helical" evidence="4">
    <location>
        <begin position="265"/>
        <end position="284"/>
    </location>
</feature>
<accession>A0A2V2LL10</accession>
<reference evidence="6 7" key="1">
    <citation type="submission" date="2018-05" db="EMBL/GenBank/DDBJ databases">
        <title>Rhodobacteraceae gen. nov., sp. nov. isolated from sea water.</title>
        <authorList>
            <person name="Ren Y."/>
        </authorList>
    </citation>
    <scope>NUCLEOTIDE SEQUENCE [LARGE SCALE GENOMIC DNA]</scope>
    <source>
        <strain evidence="6 7">TG-679</strain>
    </source>
</reference>
<evidence type="ECO:0000313" key="7">
    <source>
        <dbReference type="Proteomes" id="UP000245680"/>
    </source>
</evidence>
<feature type="transmembrane region" description="Helical" evidence="4">
    <location>
        <begin position="74"/>
        <end position="92"/>
    </location>
</feature>
<organism evidence="6 7">
    <name type="scientific">Meridianimarinicoccus roseus</name>
    <dbReference type="NCBI Taxonomy" id="2072018"/>
    <lineage>
        <taxon>Bacteria</taxon>
        <taxon>Pseudomonadati</taxon>
        <taxon>Pseudomonadota</taxon>
        <taxon>Alphaproteobacteria</taxon>
        <taxon>Rhodobacterales</taxon>
        <taxon>Paracoccaceae</taxon>
        <taxon>Meridianimarinicoccus</taxon>
    </lineage>
</organism>
<comment type="caution">
    <text evidence="6">The sequence shown here is derived from an EMBL/GenBank/DDBJ whole genome shotgun (WGS) entry which is preliminary data.</text>
</comment>
<feature type="transmembrane region" description="Helical" evidence="4">
    <location>
        <begin position="290"/>
        <end position="309"/>
    </location>
</feature>
<feature type="transmembrane region" description="Helical" evidence="4">
    <location>
        <begin position="98"/>
        <end position="119"/>
    </location>
</feature>
<keyword evidence="3 4" id="KW-0472">Membrane</keyword>
<evidence type="ECO:0000256" key="4">
    <source>
        <dbReference type="SAM" id="Phobius"/>
    </source>
</evidence>
<sequence>MIRHFLPVAALLLGSALLLFAGGINALLLPVRGSAEGFSATALGLLGTAWAIGYVSGCLLTPRLVGRVGHIRSFSVMCALAAVAILMSLVLIDPAAWLPLRAISGFCFAGAAMIVESWLSERTDPGSRGRVFGIYTMVNLAATTAGQMALTLGSTAGYTFFVIGAVFYCLALVPTAISSSAAPNPLVSVKLDLRGLWRNSPVAVVGVFLVGISNSAFGTLAAVYADRVGLVLTTIALFTSIPILAGAASQIPVGWMSDRVDRRKVLILLALLAMVADAAFILLAPEGRAMNLALAALFGASVFAMYPVILAHANDHAAEGSFIQTSGGLLMVFGLGSIIGPLAAGIAMSKLGEQGLFLTSVVAHALLILFTLSRIALRAAVAEKDKSGFVAATPGRPVTPETAAMALEVQQDQEKDAA</sequence>
<feature type="transmembrane region" description="Helical" evidence="4">
    <location>
        <begin position="42"/>
        <end position="62"/>
    </location>
</feature>
<dbReference type="PROSITE" id="PS50850">
    <property type="entry name" value="MFS"/>
    <property type="match status" value="1"/>
</dbReference>
<dbReference type="InterPro" id="IPR036259">
    <property type="entry name" value="MFS_trans_sf"/>
</dbReference>
<dbReference type="Proteomes" id="UP000245680">
    <property type="component" value="Unassembled WGS sequence"/>
</dbReference>
<dbReference type="Pfam" id="PF07690">
    <property type="entry name" value="MFS_1"/>
    <property type="match status" value="1"/>
</dbReference>
<feature type="domain" description="Major facilitator superfamily (MFS) profile" evidence="5">
    <location>
        <begin position="199"/>
        <end position="418"/>
    </location>
</feature>
<dbReference type="GO" id="GO:0005886">
    <property type="term" value="C:plasma membrane"/>
    <property type="evidence" value="ECO:0007669"/>
    <property type="project" value="TreeGrafter"/>
</dbReference>
<dbReference type="InterPro" id="IPR020846">
    <property type="entry name" value="MFS_dom"/>
</dbReference>
<dbReference type="CDD" id="cd17477">
    <property type="entry name" value="MFS_YcaD_like"/>
    <property type="match status" value="1"/>
</dbReference>
<name>A0A2V2LL10_9RHOB</name>
<dbReference type="InterPro" id="IPR047200">
    <property type="entry name" value="MFS_YcaD-like"/>
</dbReference>
<evidence type="ECO:0000259" key="5">
    <source>
        <dbReference type="PROSITE" id="PS50850"/>
    </source>
</evidence>
<feature type="transmembrane region" description="Helical" evidence="4">
    <location>
        <begin position="230"/>
        <end position="253"/>
    </location>
</feature>
<keyword evidence="7" id="KW-1185">Reference proteome</keyword>